<dbReference type="Proteomes" id="UP000461585">
    <property type="component" value="Unassembled WGS sequence"/>
</dbReference>
<evidence type="ECO:0000313" key="1">
    <source>
        <dbReference type="EMBL" id="NDL66468.1"/>
    </source>
</evidence>
<dbReference type="EMBL" id="JAAEEH010000003">
    <property type="protein sequence ID" value="NDL66468.1"/>
    <property type="molecule type" value="Genomic_DNA"/>
</dbReference>
<comment type="caution">
    <text evidence="1">The sequence shown here is derived from an EMBL/GenBank/DDBJ whole genome shotgun (WGS) entry which is preliminary data.</text>
</comment>
<organism evidence="1 2">
    <name type="scientific">Anaerotalea alkaliphila</name>
    <dbReference type="NCBI Taxonomy" id="2662126"/>
    <lineage>
        <taxon>Bacteria</taxon>
        <taxon>Bacillati</taxon>
        <taxon>Bacillota</taxon>
        <taxon>Clostridia</taxon>
        <taxon>Eubacteriales</taxon>
        <taxon>Anaerotalea</taxon>
    </lineage>
</organism>
<dbReference type="AlphaFoldDB" id="A0A7X5KM91"/>
<name>A0A7X5KM91_9FIRM</name>
<reference evidence="1 2" key="1">
    <citation type="submission" date="2020-01" db="EMBL/GenBank/DDBJ databases">
        <title>Anaeroalcalibacter tamaniensis gen. nov., sp. nov., moderately halophilic strictly anaerobic fermenter bacterium from mud volcano of Taman peninsula.</title>
        <authorList>
            <person name="Frolova A."/>
            <person name="Merkel A.Y."/>
            <person name="Slobodkin A.I."/>
        </authorList>
    </citation>
    <scope>NUCLEOTIDE SEQUENCE [LARGE SCALE GENOMIC DNA]</scope>
    <source>
        <strain evidence="1 2">F-3ap</strain>
    </source>
</reference>
<proteinExistence type="predicted"/>
<gene>
    <name evidence="1" type="ORF">GXN74_01730</name>
</gene>
<accession>A0A7X5KM91</accession>
<protein>
    <submittedName>
        <fullName evidence="1">Uncharacterized protein</fullName>
    </submittedName>
</protein>
<evidence type="ECO:0000313" key="2">
    <source>
        <dbReference type="Proteomes" id="UP000461585"/>
    </source>
</evidence>
<dbReference type="PROSITE" id="PS51257">
    <property type="entry name" value="PROKAR_LIPOPROTEIN"/>
    <property type="match status" value="1"/>
</dbReference>
<keyword evidence="2" id="KW-1185">Reference proteome</keyword>
<dbReference type="RefSeq" id="WP_162369199.1">
    <property type="nucleotide sequence ID" value="NZ_JAAEEH010000003.1"/>
</dbReference>
<sequence length="331" mass="36216">MKKFILLLLLGAVGLLGACGGGRPEDAVEKFFSDTRRFDLEGMRSGLAAGEAHDLDDMLLEENPDSLLLLEYLKGNAAKMTYNVIGAAVEGNKATVTVETRYVDAQEIYLATLQEYNTRSMELVLGGEEQTEDVLTRIFMEILLEKAGGMEERFKEATLEIPCVKQDGEWLIAGMDDDLADVFLSNLVTAGHAMEEEWGDVHGEVEEGSGKDAGGSARAGIDGIHFWLVGEVWPLFSEFQGYLEVRKGASGRDLEVEMEIPLEQLAQAMAMKPAHDGFIAGLGEGYGEVQAVWMELSREMDKIHGGITGGAETIDTLRFQELMEAFGEVGY</sequence>